<proteinExistence type="predicted"/>
<feature type="non-terminal residue" evidence="1">
    <location>
        <position position="1"/>
    </location>
</feature>
<dbReference type="Proteomes" id="UP000053989">
    <property type="component" value="Unassembled WGS sequence"/>
</dbReference>
<dbReference type="EMBL" id="KN822019">
    <property type="protein sequence ID" value="KIM66091.1"/>
    <property type="molecule type" value="Genomic_DNA"/>
</dbReference>
<dbReference type="HOGENOM" id="CLU_002498_2_0_1"/>
<evidence type="ECO:0000313" key="2">
    <source>
        <dbReference type="Proteomes" id="UP000053989"/>
    </source>
</evidence>
<evidence type="ECO:0000313" key="1">
    <source>
        <dbReference type="EMBL" id="KIM66091.1"/>
    </source>
</evidence>
<dbReference type="STRING" id="1036808.A0A0C3EDW9"/>
<reference evidence="1 2" key="1">
    <citation type="submission" date="2014-04" db="EMBL/GenBank/DDBJ databases">
        <authorList>
            <consortium name="DOE Joint Genome Institute"/>
            <person name="Kuo A."/>
            <person name="Kohler A."/>
            <person name="Nagy L.G."/>
            <person name="Floudas D."/>
            <person name="Copeland A."/>
            <person name="Barry K.W."/>
            <person name="Cichocki N."/>
            <person name="Veneault-Fourrey C."/>
            <person name="LaButti K."/>
            <person name="Lindquist E.A."/>
            <person name="Lipzen A."/>
            <person name="Lundell T."/>
            <person name="Morin E."/>
            <person name="Murat C."/>
            <person name="Sun H."/>
            <person name="Tunlid A."/>
            <person name="Henrissat B."/>
            <person name="Grigoriev I.V."/>
            <person name="Hibbett D.S."/>
            <person name="Martin F."/>
            <person name="Nordberg H.P."/>
            <person name="Cantor M.N."/>
            <person name="Hua S.X."/>
        </authorList>
    </citation>
    <scope>NUCLEOTIDE SEQUENCE [LARGE SCALE GENOMIC DNA]</scope>
    <source>
        <strain evidence="1 2">Foug A</strain>
    </source>
</reference>
<organism evidence="1 2">
    <name type="scientific">Scleroderma citrinum Foug A</name>
    <dbReference type="NCBI Taxonomy" id="1036808"/>
    <lineage>
        <taxon>Eukaryota</taxon>
        <taxon>Fungi</taxon>
        <taxon>Dikarya</taxon>
        <taxon>Basidiomycota</taxon>
        <taxon>Agaricomycotina</taxon>
        <taxon>Agaricomycetes</taxon>
        <taxon>Agaricomycetidae</taxon>
        <taxon>Boletales</taxon>
        <taxon>Sclerodermatineae</taxon>
        <taxon>Sclerodermataceae</taxon>
        <taxon>Scleroderma</taxon>
    </lineage>
</organism>
<dbReference type="InterPro" id="IPR041078">
    <property type="entry name" value="Plavaka"/>
</dbReference>
<protein>
    <submittedName>
        <fullName evidence="1">Uncharacterized protein</fullName>
    </submittedName>
</protein>
<sequence length="318" mass="36862">FHLTPFRRIWRSPLTGCEQHVYDELYTSDVWIQAHDEIMKQRREDDCQLERVIVGMMFWSDTTHLAQFGHASAWPIYLFFGIYPSKPIHHIYSHVTYLPESIHSFISSFSTKKNNTDILTHCKRELIHAIWRILLDDEFIDGYRNGIVVKCFDGVIRRIYPQIFTYSADYPEKIILATLRDKGNCPCPRCLIPKSSFHQLGFLTDLSARLTLAWTYLQAKIDEARRAIYQLGMPLKGVAVEHLLKAESLLPTWCALFPLSTSNSFSECLGQFSFNIFPVLVVDLLHEFELGVAKSVLRHLIHLIHAIDPNLVNTLNER</sequence>
<gene>
    <name evidence="1" type="ORF">SCLCIDRAFT_111422</name>
</gene>
<accession>A0A0C3EDW9</accession>
<dbReference type="AlphaFoldDB" id="A0A0C3EDW9"/>
<dbReference type="OrthoDB" id="3208495at2759"/>
<name>A0A0C3EDW9_9AGAM</name>
<reference evidence="2" key="2">
    <citation type="submission" date="2015-01" db="EMBL/GenBank/DDBJ databases">
        <title>Evolutionary Origins and Diversification of the Mycorrhizal Mutualists.</title>
        <authorList>
            <consortium name="DOE Joint Genome Institute"/>
            <consortium name="Mycorrhizal Genomics Consortium"/>
            <person name="Kohler A."/>
            <person name="Kuo A."/>
            <person name="Nagy L.G."/>
            <person name="Floudas D."/>
            <person name="Copeland A."/>
            <person name="Barry K.W."/>
            <person name="Cichocki N."/>
            <person name="Veneault-Fourrey C."/>
            <person name="LaButti K."/>
            <person name="Lindquist E.A."/>
            <person name="Lipzen A."/>
            <person name="Lundell T."/>
            <person name="Morin E."/>
            <person name="Murat C."/>
            <person name="Riley R."/>
            <person name="Ohm R."/>
            <person name="Sun H."/>
            <person name="Tunlid A."/>
            <person name="Henrissat B."/>
            <person name="Grigoriev I.V."/>
            <person name="Hibbett D.S."/>
            <person name="Martin F."/>
        </authorList>
    </citation>
    <scope>NUCLEOTIDE SEQUENCE [LARGE SCALE GENOMIC DNA]</scope>
    <source>
        <strain evidence="2">Foug A</strain>
    </source>
</reference>
<keyword evidence="2" id="KW-1185">Reference proteome</keyword>
<dbReference type="Pfam" id="PF18759">
    <property type="entry name" value="Plavaka"/>
    <property type="match status" value="1"/>
</dbReference>
<dbReference type="InParanoid" id="A0A0C3EDW9"/>